<gene>
    <name evidence="1" type="ORF">PanWU01x14_259110</name>
</gene>
<comment type="caution">
    <text evidence="1">The sequence shown here is derived from an EMBL/GenBank/DDBJ whole genome shotgun (WGS) entry which is preliminary data.</text>
</comment>
<evidence type="ECO:0000313" key="1">
    <source>
        <dbReference type="EMBL" id="PON45432.1"/>
    </source>
</evidence>
<evidence type="ECO:0000313" key="2">
    <source>
        <dbReference type="Proteomes" id="UP000237105"/>
    </source>
</evidence>
<accession>A0A2P5B9H8</accession>
<dbReference type="AlphaFoldDB" id="A0A2P5B9H8"/>
<keyword evidence="2" id="KW-1185">Reference proteome</keyword>
<reference evidence="2" key="1">
    <citation type="submission" date="2016-06" db="EMBL/GenBank/DDBJ databases">
        <title>Parallel loss of symbiosis genes in relatives of nitrogen-fixing non-legume Parasponia.</title>
        <authorList>
            <person name="Van Velzen R."/>
            <person name="Holmer R."/>
            <person name="Bu F."/>
            <person name="Rutten L."/>
            <person name="Van Zeijl A."/>
            <person name="Liu W."/>
            <person name="Santuari L."/>
            <person name="Cao Q."/>
            <person name="Sharma T."/>
            <person name="Shen D."/>
            <person name="Roswanjaya Y."/>
            <person name="Wardhani T."/>
            <person name="Kalhor M.S."/>
            <person name="Jansen J."/>
            <person name="Van den Hoogen J."/>
            <person name="Gungor B."/>
            <person name="Hartog M."/>
            <person name="Hontelez J."/>
            <person name="Verver J."/>
            <person name="Yang W.-C."/>
            <person name="Schijlen E."/>
            <person name="Repin R."/>
            <person name="Schilthuizen M."/>
            <person name="Schranz E."/>
            <person name="Heidstra R."/>
            <person name="Miyata K."/>
            <person name="Fedorova E."/>
            <person name="Kohlen W."/>
            <person name="Bisseling T."/>
            <person name="Smit S."/>
            <person name="Geurts R."/>
        </authorList>
    </citation>
    <scope>NUCLEOTIDE SEQUENCE [LARGE SCALE GENOMIC DNA]</scope>
    <source>
        <strain evidence="2">cv. WU1-14</strain>
    </source>
</reference>
<dbReference type="Proteomes" id="UP000237105">
    <property type="component" value="Unassembled WGS sequence"/>
</dbReference>
<protein>
    <submittedName>
        <fullName evidence="1">Uncharacterized protein</fullName>
    </submittedName>
</protein>
<sequence length="96" mass="11107">MIYVDGCSYKIPSMRHESMSQNPRKSLRTQGHTARLGRIAYRSRLHHKTRREALKSEVMPQGSRRSLTTRGSATRLERKPCYLRTSYPIVGIYPDA</sequence>
<name>A0A2P5B9H8_PARAD</name>
<organism evidence="1 2">
    <name type="scientific">Parasponia andersonii</name>
    <name type="common">Sponia andersonii</name>
    <dbReference type="NCBI Taxonomy" id="3476"/>
    <lineage>
        <taxon>Eukaryota</taxon>
        <taxon>Viridiplantae</taxon>
        <taxon>Streptophyta</taxon>
        <taxon>Embryophyta</taxon>
        <taxon>Tracheophyta</taxon>
        <taxon>Spermatophyta</taxon>
        <taxon>Magnoliopsida</taxon>
        <taxon>eudicotyledons</taxon>
        <taxon>Gunneridae</taxon>
        <taxon>Pentapetalae</taxon>
        <taxon>rosids</taxon>
        <taxon>fabids</taxon>
        <taxon>Rosales</taxon>
        <taxon>Cannabaceae</taxon>
        <taxon>Parasponia</taxon>
    </lineage>
</organism>
<dbReference type="EMBL" id="JXTB01000330">
    <property type="protein sequence ID" value="PON45432.1"/>
    <property type="molecule type" value="Genomic_DNA"/>
</dbReference>
<proteinExistence type="predicted"/>